<dbReference type="AlphaFoldDB" id="A0A9X4M8F2"/>
<comment type="caution">
    <text evidence="1">The sequence shown here is derived from an EMBL/GenBank/DDBJ whole genome shotgun (WGS) entry which is preliminary data.</text>
</comment>
<evidence type="ECO:0000313" key="2">
    <source>
        <dbReference type="Proteomes" id="UP001152872"/>
    </source>
</evidence>
<name>A0A9X4M8F2_9CYAN</name>
<feature type="non-terminal residue" evidence="1">
    <location>
        <position position="1"/>
    </location>
</feature>
<keyword evidence="2" id="KW-1185">Reference proteome</keyword>
<evidence type="ECO:0000313" key="1">
    <source>
        <dbReference type="EMBL" id="MDG3495726.1"/>
    </source>
</evidence>
<organism evidence="1 2">
    <name type="scientific">Pseudanabaena catenata USMAC16</name>
    <dbReference type="NCBI Taxonomy" id="1855837"/>
    <lineage>
        <taxon>Bacteria</taxon>
        <taxon>Bacillati</taxon>
        <taxon>Cyanobacteriota</taxon>
        <taxon>Cyanophyceae</taxon>
        <taxon>Pseudanabaenales</taxon>
        <taxon>Pseudanabaenaceae</taxon>
        <taxon>Pseudanabaena</taxon>
    </lineage>
</organism>
<accession>A0A9X4M8F2</accession>
<gene>
    <name evidence="1" type="ORF">FEV09_14330</name>
</gene>
<reference evidence="1" key="1">
    <citation type="submission" date="2019-05" db="EMBL/GenBank/DDBJ databases">
        <title>Whole genome sequencing of Pseudanabaena catenata USMAC16.</title>
        <authorList>
            <person name="Khan Z."/>
            <person name="Omar W.M."/>
            <person name="Convey P."/>
            <person name="Merican F."/>
            <person name="Najimudin N."/>
        </authorList>
    </citation>
    <scope>NUCLEOTIDE SEQUENCE</scope>
    <source>
        <strain evidence="1">USMAC16</strain>
    </source>
</reference>
<sequence>GFLFGIENRSVSLSADATAYSSVSNCEIPYTGIEMHLKGFGLVKVFRTVFKTSSVTTSSTDLTLTKLLRLLGLNSWTSMICIGRLNLSTELLNKLPILSVSSLDRL</sequence>
<dbReference type="EMBL" id="VBTY01000120">
    <property type="protein sequence ID" value="MDG3495726.1"/>
    <property type="molecule type" value="Genomic_DNA"/>
</dbReference>
<protein>
    <submittedName>
        <fullName evidence="1">Uncharacterized protein</fullName>
    </submittedName>
</protein>
<dbReference type="Proteomes" id="UP001152872">
    <property type="component" value="Unassembled WGS sequence"/>
</dbReference>
<proteinExistence type="predicted"/>